<proteinExistence type="predicted"/>
<feature type="region of interest" description="Disordered" evidence="1">
    <location>
        <begin position="1"/>
        <end position="36"/>
    </location>
</feature>
<feature type="compositionally biased region" description="Polar residues" evidence="1">
    <location>
        <begin position="14"/>
        <end position="25"/>
    </location>
</feature>
<evidence type="ECO:0000256" key="1">
    <source>
        <dbReference type="SAM" id="MobiDB-lite"/>
    </source>
</evidence>
<protein>
    <submittedName>
        <fullName evidence="2">Uncharacterized protein</fullName>
    </submittedName>
</protein>
<organism evidence="2 3">
    <name type="scientific">Tupaia chinensis</name>
    <name type="common">Chinese tree shrew</name>
    <name type="synonym">Tupaia belangeri chinensis</name>
    <dbReference type="NCBI Taxonomy" id="246437"/>
    <lineage>
        <taxon>Eukaryota</taxon>
        <taxon>Metazoa</taxon>
        <taxon>Chordata</taxon>
        <taxon>Craniata</taxon>
        <taxon>Vertebrata</taxon>
        <taxon>Euteleostomi</taxon>
        <taxon>Mammalia</taxon>
        <taxon>Eutheria</taxon>
        <taxon>Euarchontoglires</taxon>
        <taxon>Scandentia</taxon>
        <taxon>Tupaiidae</taxon>
        <taxon>Tupaia</taxon>
    </lineage>
</organism>
<gene>
    <name evidence="2" type="ORF">TREES_T100014111</name>
</gene>
<dbReference type="Proteomes" id="UP000011518">
    <property type="component" value="Unassembled WGS sequence"/>
</dbReference>
<evidence type="ECO:0000313" key="3">
    <source>
        <dbReference type="Proteomes" id="UP000011518"/>
    </source>
</evidence>
<dbReference type="AlphaFoldDB" id="L9KL85"/>
<reference evidence="3" key="1">
    <citation type="submission" date="2012-07" db="EMBL/GenBank/DDBJ databases">
        <title>Genome of the Chinese tree shrew, a rising model animal genetically related to primates.</title>
        <authorList>
            <person name="Zhang G."/>
            <person name="Fan Y."/>
            <person name="Yao Y."/>
            <person name="Huang Z."/>
        </authorList>
    </citation>
    <scope>NUCLEOTIDE SEQUENCE [LARGE SCALE GENOMIC DNA]</scope>
</reference>
<reference evidence="3" key="2">
    <citation type="journal article" date="2013" name="Nat. Commun.">
        <title>Genome of the Chinese tree shrew.</title>
        <authorList>
            <person name="Fan Y."/>
            <person name="Huang Z.Y."/>
            <person name="Cao C.C."/>
            <person name="Chen C.S."/>
            <person name="Chen Y.X."/>
            <person name="Fan D.D."/>
            <person name="He J."/>
            <person name="Hou H.L."/>
            <person name="Hu L."/>
            <person name="Hu X.T."/>
            <person name="Jiang X.T."/>
            <person name="Lai R."/>
            <person name="Lang Y.S."/>
            <person name="Liang B."/>
            <person name="Liao S.G."/>
            <person name="Mu D."/>
            <person name="Ma Y.Y."/>
            <person name="Niu Y.Y."/>
            <person name="Sun X.Q."/>
            <person name="Xia J.Q."/>
            <person name="Xiao J."/>
            <person name="Xiong Z.Q."/>
            <person name="Xu L."/>
            <person name="Yang L."/>
            <person name="Zhang Y."/>
            <person name="Zhao W."/>
            <person name="Zhao X.D."/>
            <person name="Zheng Y.T."/>
            <person name="Zhou J.M."/>
            <person name="Zhu Y.B."/>
            <person name="Zhang G.J."/>
            <person name="Wang J."/>
            <person name="Yao Y.G."/>
        </authorList>
    </citation>
    <scope>NUCLEOTIDE SEQUENCE [LARGE SCALE GENOMIC DNA]</scope>
</reference>
<accession>L9KL85</accession>
<dbReference type="EMBL" id="KB320787">
    <property type="protein sequence ID" value="ELW63264.1"/>
    <property type="molecule type" value="Genomic_DNA"/>
</dbReference>
<keyword evidence="3" id="KW-1185">Reference proteome</keyword>
<sequence length="82" mass="8968">MLESVRTKLGGGQQRPTPCTDNSTLEEGMERLPRESKTRTQLLRSQAQLLQFGVLWLDFVGETERGCSSAGIAGFMGAPALR</sequence>
<dbReference type="InParanoid" id="L9KL85"/>
<name>L9KL85_TUPCH</name>
<evidence type="ECO:0000313" key="2">
    <source>
        <dbReference type="EMBL" id="ELW63264.1"/>
    </source>
</evidence>